<accession>A0ABW6AVU6</accession>
<evidence type="ECO:0000313" key="2">
    <source>
        <dbReference type="EMBL" id="MFD2961335.1"/>
    </source>
</evidence>
<protein>
    <submittedName>
        <fullName evidence="2">AAA family ATPase</fullName>
    </submittedName>
</protein>
<dbReference type="InterPro" id="IPR003593">
    <property type="entry name" value="AAA+_ATPase"/>
</dbReference>
<comment type="caution">
    <text evidence="2">The sequence shown here is derived from an EMBL/GenBank/DDBJ whole genome shotgun (WGS) entry which is preliminary data.</text>
</comment>
<evidence type="ECO:0000313" key="3">
    <source>
        <dbReference type="Proteomes" id="UP001597560"/>
    </source>
</evidence>
<gene>
    <name evidence="2" type="ORF">ACFS6J_06045</name>
</gene>
<dbReference type="InterPro" id="IPR052026">
    <property type="entry name" value="ExeA_AAA_ATPase_DNA-bind"/>
</dbReference>
<dbReference type="SUPFAM" id="SSF52540">
    <property type="entry name" value="P-loop containing nucleoside triphosphate hydrolases"/>
    <property type="match status" value="1"/>
</dbReference>
<dbReference type="EMBL" id="JBHUPA010000002">
    <property type="protein sequence ID" value="MFD2961335.1"/>
    <property type="molecule type" value="Genomic_DNA"/>
</dbReference>
<organism evidence="2 3">
    <name type="scientific">Olivibacter jilunii</name>
    <dbReference type="NCBI Taxonomy" id="985016"/>
    <lineage>
        <taxon>Bacteria</taxon>
        <taxon>Pseudomonadati</taxon>
        <taxon>Bacteroidota</taxon>
        <taxon>Sphingobacteriia</taxon>
        <taxon>Sphingobacteriales</taxon>
        <taxon>Sphingobacteriaceae</taxon>
        <taxon>Olivibacter</taxon>
    </lineage>
</organism>
<evidence type="ECO:0000259" key="1">
    <source>
        <dbReference type="SMART" id="SM00382"/>
    </source>
</evidence>
<dbReference type="Proteomes" id="UP001597560">
    <property type="component" value="Unassembled WGS sequence"/>
</dbReference>
<dbReference type="RefSeq" id="WP_377609459.1">
    <property type="nucleotide sequence ID" value="NZ_JBHUPA010000002.1"/>
</dbReference>
<sequence>MELDNTTKQQITADLRKYVDNMAGGSANKASKLLKGVSNAYISMMLSGKWEAMSDAAWRNVQKQVSVMGAEWVAVNTKATDMLNFLLTDAKAHSLTIAIIGDAGTGKTFTAKQFVKEHENAFLVCCNEYFNRKTFLAELLHELGKDGGGYTVNEMMQNVVSTARKLDKVIFILDEADKLSDQVLYFFISLYNLLEGKAALVLMATDHLQKRIEKGVNINRKGYKEIFSRVGRKFIPLPKPSTTDQLNVISANGIKDEQKALKIIEQSEGDLRRVERLVHSNKRKAS</sequence>
<keyword evidence="3" id="KW-1185">Reference proteome</keyword>
<reference evidence="3" key="1">
    <citation type="journal article" date="2019" name="Int. J. Syst. Evol. Microbiol.">
        <title>The Global Catalogue of Microorganisms (GCM) 10K type strain sequencing project: providing services to taxonomists for standard genome sequencing and annotation.</title>
        <authorList>
            <consortium name="The Broad Institute Genomics Platform"/>
            <consortium name="The Broad Institute Genome Sequencing Center for Infectious Disease"/>
            <person name="Wu L."/>
            <person name="Ma J."/>
        </authorList>
    </citation>
    <scope>NUCLEOTIDE SEQUENCE [LARGE SCALE GENOMIC DNA]</scope>
    <source>
        <strain evidence="3">KCTC 23098</strain>
    </source>
</reference>
<name>A0ABW6AVU6_9SPHI</name>
<dbReference type="PANTHER" id="PTHR35894:SF5">
    <property type="entry name" value="MU-LIKE PROPHAGE FLUMU DNA TRANSPOSITION PROTEIN B"/>
    <property type="match status" value="1"/>
</dbReference>
<dbReference type="PANTHER" id="PTHR35894">
    <property type="entry name" value="GENERAL SECRETION PATHWAY PROTEIN A-RELATED"/>
    <property type="match status" value="1"/>
</dbReference>
<proteinExistence type="predicted"/>
<feature type="domain" description="AAA+ ATPase" evidence="1">
    <location>
        <begin position="93"/>
        <end position="213"/>
    </location>
</feature>
<dbReference type="Pfam" id="PF13401">
    <property type="entry name" value="AAA_22"/>
    <property type="match status" value="1"/>
</dbReference>
<dbReference type="InterPro" id="IPR049945">
    <property type="entry name" value="AAA_22"/>
</dbReference>
<dbReference type="Gene3D" id="3.40.50.300">
    <property type="entry name" value="P-loop containing nucleotide triphosphate hydrolases"/>
    <property type="match status" value="1"/>
</dbReference>
<dbReference type="SMART" id="SM00382">
    <property type="entry name" value="AAA"/>
    <property type="match status" value="1"/>
</dbReference>
<dbReference type="InterPro" id="IPR027417">
    <property type="entry name" value="P-loop_NTPase"/>
</dbReference>